<protein>
    <submittedName>
        <fullName evidence="2">Leucine-rich receptor-like kinase family</fullName>
    </submittedName>
</protein>
<proteinExistence type="predicted"/>
<evidence type="ECO:0000313" key="3">
    <source>
        <dbReference type="Proteomes" id="UP000239649"/>
    </source>
</evidence>
<sequence length="557" mass="61487">MACPRGARPARINDLPDELLLLCFTALLPRTAQLVQQAGISGVTLTSRGAVECTCRRWRRLCLAAFTASASAVLDWYPPPSFCQVQSLTALEHAVTAVRRRHVVQLELTGFSELPGEAGSRLLRALTELAAHAFPGLRRLQLSGGCFPVLLTLLPLCRCLEQLALKQDRDALPSTKWHGLRGSLGTLTQLQQLELAAGRVPCKQLSATLATLPLLRGVALKSCRFDEPPHLPHMHRLSVLIEDDSEAQQLAALAPRLAGVTRLAIVDRYSEEADAPLTLPDLQGLTALRELVCKWAPPPEQVWYCKHLTALTSVHACGALQVMDWLPPINDMQLRSLRRLHLFDAFGSCELFPLQLCGLKQLTSLMWFEPSEDYGTYDPNKGLPPEFSQLTNLQQLAINFMPLSKQRLAPLTGLTALTELHLPECPGKGDCLPRGPYLKRLQVLDISDVECAGDCLLPSALAGATALRALEFHWEGLECRPAALPKAQDALNIIPRLQVLCSPCDWDEAPKRALLQQLGEFCRCRVDVGEGGLRRHSQLSRMAAELFTEDEEDFWAM</sequence>
<evidence type="ECO:0000313" key="2">
    <source>
        <dbReference type="EMBL" id="PSC67906.1"/>
    </source>
</evidence>
<dbReference type="GO" id="GO:0005930">
    <property type="term" value="C:axoneme"/>
    <property type="evidence" value="ECO:0007669"/>
    <property type="project" value="UniProtKB-SubCell"/>
</dbReference>
<keyword evidence="3" id="KW-1185">Reference proteome</keyword>
<comment type="subcellular location">
    <subcellularLocation>
        <location evidence="1">Cytoplasm</location>
        <location evidence="1">Cytoskeleton</location>
        <location evidence="1">Cilium axoneme</location>
    </subcellularLocation>
</comment>
<dbReference type="Gene3D" id="1.20.1280.50">
    <property type="match status" value="1"/>
</dbReference>
<dbReference type="Gene3D" id="3.80.10.10">
    <property type="entry name" value="Ribonuclease Inhibitor"/>
    <property type="match status" value="2"/>
</dbReference>
<accession>A0A2P6V1D2</accession>
<dbReference type="EMBL" id="LHPF02000045">
    <property type="protein sequence ID" value="PSC67906.1"/>
    <property type="molecule type" value="Genomic_DNA"/>
</dbReference>
<dbReference type="GO" id="GO:0016301">
    <property type="term" value="F:kinase activity"/>
    <property type="evidence" value="ECO:0007669"/>
    <property type="project" value="UniProtKB-KW"/>
</dbReference>
<dbReference type="InterPro" id="IPR050715">
    <property type="entry name" value="LRR-SigEffector_domain"/>
</dbReference>
<dbReference type="PANTHER" id="PTHR45752:SF187">
    <property type="entry name" value="LEUCINE-RICH REPEAT AND IQ DOMAIN-CONTAINING PROTEIN 4"/>
    <property type="match status" value="1"/>
</dbReference>
<dbReference type="SUPFAM" id="SSF52058">
    <property type="entry name" value="L domain-like"/>
    <property type="match status" value="1"/>
</dbReference>
<gene>
    <name evidence="2" type="ORF">C2E20_8438</name>
</gene>
<organism evidence="2 3">
    <name type="scientific">Micractinium conductrix</name>
    <dbReference type="NCBI Taxonomy" id="554055"/>
    <lineage>
        <taxon>Eukaryota</taxon>
        <taxon>Viridiplantae</taxon>
        <taxon>Chlorophyta</taxon>
        <taxon>core chlorophytes</taxon>
        <taxon>Trebouxiophyceae</taxon>
        <taxon>Chlorellales</taxon>
        <taxon>Chlorellaceae</taxon>
        <taxon>Chlorella clade</taxon>
        <taxon>Micractinium</taxon>
    </lineage>
</organism>
<dbReference type="Proteomes" id="UP000239649">
    <property type="component" value="Unassembled WGS sequence"/>
</dbReference>
<dbReference type="InterPro" id="IPR032675">
    <property type="entry name" value="LRR_dom_sf"/>
</dbReference>
<evidence type="ECO:0000256" key="1">
    <source>
        <dbReference type="ARBA" id="ARBA00004430"/>
    </source>
</evidence>
<dbReference type="PANTHER" id="PTHR45752">
    <property type="entry name" value="LEUCINE-RICH REPEAT-CONTAINING"/>
    <property type="match status" value="1"/>
</dbReference>
<comment type="caution">
    <text evidence="2">The sequence shown here is derived from an EMBL/GenBank/DDBJ whole genome shotgun (WGS) entry which is preliminary data.</text>
</comment>
<reference evidence="2 3" key="1">
    <citation type="journal article" date="2018" name="Plant J.">
        <title>Genome sequences of Chlorella sorokiniana UTEX 1602 and Micractinium conductrix SAG 241.80: implications to maltose excretion by a green alga.</title>
        <authorList>
            <person name="Arriola M.B."/>
            <person name="Velmurugan N."/>
            <person name="Zhang Y."/>
            <person name="Plunkett M.H."/>
            <person name="Hondzo H."/>
            <person name="Barney B.M."/>
        </authorList>
    </citation>
    <scope>NUCLEOTIDE SEQUENCE [LARGE SCALE GENOMIC DNA]</scope>
    <source>
        <strain evidence="2 3">SAG 241.80</strain>
    </source>
</reference>
<name>A0A2P6V1D2_9CHLO</name>
<dbReference type="AlphaFoldDB" id="A0A2P6V1D2"/>